<dbReference type="CDD" id="cd00093">
    <property type="entry name" value="HTH_XRE"/>
    <property type="match status" value="1"/>
</dbReference>
<evidence type="ECO:0000313" key="3">
    <source>
        <dbReference type="Proteomes" id="UP000247792"/>
    </source>
</evidence>
<dbReference type="EMBL" id="QJKB01000015">
    <property type="protein sequence ID" value="PXX37826.1"/>
    <property type="molecule type" value="Genomic_DNA"/>
</dbReference>
<sequence length="133" mass="14586">MANSYPIQFATQLRHHLRAFRKKRDLTQAQLGALIGVSQGRIAEIEANPGLVSFDQLMQLLSILDVNIVLSEMSAVTSSQNPTYASGVSNTAPQEVKELDSPNEALQKLNEPSINNVASKQMHDLGNVRKGSW</sequence>
<dbReference type="Pfam" id="PF01381">
    <property type="entry name" value="HTH_3"/>
    <property type="match status" value="1"/>
</dbReference>
<accession>A0A318IP38</accession>
<name>A0A318IP38_9BURK</name>
<dbReference type="OrthoDB" id="8757559at2"/>
<evidence type="ECO:0000259" key="1">
    <source>
        <dbReference type="PROSITE" id="PS50943"/>
    </source>
</evidence>
<comment type="caution">
    <text evidence="2">The sequence shown here is derived from an EMBL/GenBank/DDBJ whole genome shotgun (WGS) entry which is preliminary data.</text>
</comment>
<gene>
    <name evidence="2" type="ORF">DFR42_11576</name>
</gene>
<proteinExistence type="predicted"/>
<dbReference type="Gene3D" id="1.10.260.40">
    <property type="entry name" value="lambda repressor-like DNA-binding domains"/>
    <property type="match status" value="1"/>
</dbReference>
<dbReference type="AlphaFoldDB" id="A0A318IP38"/>
<feature type="domain" description="HTH cro/C1-type" evidence="1">
    <location>
        <begin position="17"/>
        <end position="71"/>
    </location>
</feature>
<dbReference type="InterPro" id="IPR010982">
    <property type="entry name" value="Lambda_DNA-bd_dom_sf"/>
</dbReference>
<dbReference type="Proteomes" id="UP000247792">
    <property type="component" value="Unassembled WGS sequence"/>
</dbReference>
<dbReference type="PROSITE" id="PS50943">
    <property type="entry name" value="HTH_CROC1"/>
    <property type="match status" value="1"/>
</dbReference>
<organism evidence="2 3">
    <name type="scientific">Undibacterium pigrum</name>
    <dbReference type="NCBI Taxonomy" id="401470"/>
    <lineage>
        <taxon>Bacteria</taxon>
        <taxon>Pseudomonadati</taxon>
        <taxon>Pseudomonadota</taxon>
        <taxon>Betaproteobacteria</taxon>
        <taxon>Burkholderiales</taxon>
        <taxon>Oxalobacteraceae</taxon>
        <taxon>Undibacterium</taxon>
    </lineage>
</organism>
<dbReference type="RefSeq" id="WP_110257950.1">
    <property type="nucleotide sequence ID" value="NZ_QJKB01000015.1"/>
</dbReference>
<keyword evidence="3" id="KW-1185">Reference proteome</keyword>
<protein>
    <submittedName>
        <fullName evidence="2">Helix-turn-helix protein</fullName>
    </submittedName>
</protein>
<reference evidence="2 3" key="1">
    <citation type="submission" date="2018-05" db="EMBL/GenBank/DDBJ databases">
        <title>Genomic Encyclopedia of Type Strains, Phase IV (KMG-IV): sequencing the most valuable type-strain genomes for metagenomic binning, comparative biology and taxonomic classification.</title>
        <authorList>
            <person name="Goeker M."/>
        </authorList>
    </citation>
    <scope>NUCLEOTIDE SEQUENCE [LARGE SCALE GENOMIC DNA]</scope>
    <source>
        <strain evidence="2 3">DSM 19792</strain>
    </source>
</reference>
<evidence type="ECO:0000313" key="2">
    <source>
        <dbReference type="EMBL" id="PXX37826.1"/>
    </source>
</evidence>
<dbReference type="GO" id="GO:0003677">
    <property type="term" value="F:DNA binding"/>
    <property type="evidence" value="ECO:0007669"/>
    <property type="project" value="InterPro"/>
</dbReference>
<dbReference type="SUPFAM" id="SSF47413">
    <property type="entry name" value="lambda repressor-like DNA-binding domains"/>
    <property type="match status" value="1"/>
</dbReference>
<dbReference type="InterPro" id="IPR001387">
    <property type="entry name" value="Cro/C1-type_HTH"/>
</dbReference>
<dbReference type="SMART" id="SM00530">
    <property type="entry name" value="HTH_XRE"/>
    <property type="match status" value="1"/>
</dbReference>